<sequence length="273" mass="30834">MDAYWSTAAQILAVLSLAVVVEARAVQRQWNSAPAWLQLAQGLLWASILIAAALLLPSALEASRPDRSQPDWMPAVTQLVIAYSASILVLSPAFLFLVTGSAESFYAIKGLAPRARWQAWQQSRRLRRLLKRNEEQARTTQQLLEMTAVGRERIEGDQRDFRNKVEAGLKIMREVEMSPEDADQMMAWIEWHIIKDFEGSVLLQQGEEHLARAQQLIQEAPDRSAEISQLLERAENNRRKFRETSRQLTKARAALFRSYFTPPEPGAGGSPKA</sequence>
<organism evidence="3 4">
    <name type="scientific">Kocuria rosea subsp. polaris</name>
    <dbReference type="NCBI Taxonomy" id="136273"/>
    <lineage>
        <taxon>Bacteria</taxon>
        <taxon>Bacillati</taxon>
        <taxon>Actinomycetota</taxon>
        <taxon>Actinomycetes</taxon>
        <taxon>Micrococcales</taxon>
        <taxon>Micrococcaceae</taxon>
        <taxon>Kocuria</taxon>
    </lineage>
</organism>
<dbReference type="Proteomes" id="UP000030466">
    <property type="component" value="Unassembled WGS sequence"/>
</dbReference>
<feature type="coiled-coil region" evidence="1">
    <location>
        <begin position="224"/>
        <end position="251"/>
    </location>
</feature>
<evidence type="ECO:0000256" key="2">
    <source>
        <dbReference type="SAM" id="Phobius"/>
    </source>
</evidence>
<keyword evidence="2" id="KW-0472">Membrane</keyword>
<protein>
    <submittedName>
        <fullName evidence="3">Uncharacterized protein</fullName>
    </submittedName>
</protein>
<evidence type="ECO:0000313" key="4">
    <source>
        <dbReference type="Proteomes" id="UP000030466"/>
    </source>
</evidence>
<gene>
    <name evidence="3" type="ORF">GY22_15760</name>
</gene>
<dbReference type="AlphaFoldDB" id="A0A0A6VPX4"/>
<feature type="transmembrane region" description="Helical" evidence="2">
    <location>
        <begin position="39"/>
        <end position="60"/>
    </location>
</feature>
<reference evidence="3 4" key="1">
    <citation type="journal article" date="2003" name="Int. J. Syst. Evol. Microbiol.">
        <title>Kocuria polaris sp. nov., an orange-pigmented psychrophilic bacterium isolated from an Antarctic cyanobacterial mat sample.</title>
        <authorList>
            <person name="Reddy G.S."/>
            <person name="Prakash J.S."/>
            <person name="Prabahar V."/>
            <person name="Matsumoto G.I."/>
            <person name="Stackebrandt E."/>
            <person name="Shivaji S."/>
        </authorList>
    </citation>
    <scope>NUCLEOTIDE SEQUENCE [LARGE SCALE GENOMIC DNA]</scope>
    <source>
        <strain evidence="3 4">CMS 76or</strain>
    </source>
</reference>
<evidence type="ECO:0000256" key="1">
    <source>
        <dbReference type="SAM" id="Coils"/>
    </source>
</evidence>
<feature type="transmembrane region" description="Helical" evidence="2">
    <location>
        <begin position="72"/>
        <end position="98"/>
    </location>
</feature>
<keyword evidence="2" id="KW-1133">Transmembrane helix</keyword>
<proteinExistence type="predicted"/>
<keyword evidence="2" id="KW-0812">Transmembrane</keyword>
<keyword evidence="4" id="KW-1185">Reference proteome</keyword>
<keyword evidence="1" id="KW-0175">Coiled coil</keyword>
<accession>A0A0A6VPX4</accession>
<dbReference type="EMBL" id="JSUH01000017">
    <property type="protein sequence ID" value="KHD96448.1"/>
    <property type="molecule type" value="Genomic_DNA"/>
</dbReference>
<name>A0A0A6VPX4_KOCRO</name>
<evidence type="ECO:0000313" key="3">
    <source>
        <dbReference type="EMBL" id="KHD96448.1"/>
    </source>
</evidence>
<comment type="caution">
    <text evidence="3">The sequence shown here is derived from an EMBL/GenBank/DDBJ whole genome shotgun (WGS) entry which is preliminary data.</text>
</comment>